<dbReference type="PANTHER" id="PTHR36435">
    <property type="entry name" value="SLR1288 PROTEIN"/>
    <property type="match status" value="1"/>
</dbReference>
<dbReference type="GO" id="GO:0004175">
    <property type="term" value="F:endopeptidase activity"/>
    <property type="evidence" value="ECO:0007669"/>
    <property type="project" value="UniProtKB-ARBA"/>
</dbReference>
<keyword evidence="1" id="KW-0812">Transmembrane</keyword>
<dbReference type="GO" id="GO:0080120">
    <property type="term" value="P:CAAX-box protein maturation"/>
    <property type="evidence" value="ECO:0007669"/>
    <property type="project" value="UniProtKB-ARBA"/>
</dbReference>
<organism evidence="3 4">
    <name type="scientific">Rubinisphaera italica</name>
    <dbReference type="NCBI Taxonomy" id="2527969"/>
    <lineage>
        <taxon>Bacteria</taxon>
        <taxon>Pseudomonadati</taxon>
        <taxon>Planctomycetota</taxon>
        <taxon>Planctomycetia</taxon>
        <taxon>Planctomycetales</taxon>
        <taxon>Planctomycetaceae</taxon>
        <taxon>Rubinisphaera</taxon>
    </lineage>
</organism>
<dbReference type="Pfam" id="PF02517">
    <property type="entry name" value="Rce1-like"/>
    <property type="match status" value="1"/>
</dbReference>
<feature type="transmembrane region" description="Helical" evidence="1">
    <location>
        <begin position="209"/>
        <end position="228"/>
    </location>
</feature>
<keyword evidence="3" id="KW-0378">Hydrolase</keyword>
<feature type="transmembrane region" description="Helical" evidence="1">
    <location>
        <begin position="234"/>
        <end position="258"/>
    </location>
</feature>
<dbReference type="Proteomes" id="UP000316095">
    <property type="component" value="Unassembled WGS sequence"/>
</dbReference>
<feature type="transmembrane region" description="Helical" evidence="1">
    <location>
        <begin position="178"/>
        <end position="197"/>
    </location>
</feature>
<feature type="domain" description="CAAX prenyl protease 2/Lysostaphin resistance protein A-like" evidence="2">
    <location>
        <begin position="178"/>
        <end position="265"/>
    </location>
</feature>
<dbReference type="InterPro" id="IPR052710">
    <property type="entry name" value="CAAX_protease"/>
</dbReference>
<dbReference type="PANTHER" id="PTHR36435:SF1">
    <property type="entry name" value="CAAX AMINO TERMINAL PROTEASE FAMILY PROTEIN"/>
    <property type="match status" value="1"/>
</dbReference>
<feature type="transmembrane region" description="Helical" evidence="1">
    <location>
        <begin position="338"/>
        <end position="357"/>
    </location>
</feature>
<evidence type="ECO:0000259" key="2">
    <source>
        <dbReference type="Pfam" id="PF02517"/>
    </source>
</evidence>
<feature type="transmembrane region" description="Helical" evidence="1">
    <location>
        <begin position="122"/>
        <end position="142"/>
    </location>
</feature>
<accession>A0A5C5XE73</accession>
<dbReference type="InterPro" id="IPR003675">
    <property type="entry name" value="Rce1/LyrA-like_dom"/>
</dbReference>
<dbReference type="OrthoDB" id="9777755at2"/>
<evidence type="ECO:0000313" key="4">
    <source>
        <dbReference type="Proteomes" id="UP000316095"/>
    </source>
</evidence>
<dbReference type="RefSeq" id="WP_146503126.1">
    <property type="nucleotide sequence ID" value="NZ_SJPG01000001.1"/>
</dbReference>
<keyword evidence="3" id="KW-0645">Protease</keyword>
<dbReference type="GO" id="GO:0006508">
    <property type="term" value="P:proteolysis"/>
    <property type="evidence" value="ECO:0007669"/>
    <property type="project" value="UniProtKB-KW"/>
</dbReference>
<evidence type="ECO:0000256" key="1">
    <source>
        <dbReference type="SAM" id="Phobius"/>
    </source>
</evidence>
<sequence length="360" mass="40153">MLPKFIQAKLSDSPPATRRARHTLQDPQGPGMVESIFWFLGTWGLHLLGVGLTVGVFVAIFSSSGLAWNDLIVLEFLAAHQMTLLAGEQFVFVTLVLIAAWFRLRGNLGHRLSSRPLPFQHVFLLTCLVIPLSTFSTALHQWGMRGWNSLLENVPGLRAMDTMQSMDLLQELSSTTPLWTLLLVFAIAPALGEEIIFRGVIGRGLIRRWGLVGGILLTSFLFAIAHMHPVHALAVFPIGIVLHYVYITTRSFWAPLYLHFCNNTFSIMKSTHTIPSAENWNFTAALTITLCLILFLSFLWITRVRYVQHDGKEWTPPRPSLELPIEIPVTLTFSSLPWRLTVGGLVPLIGFLAATAAHAQ</sequence>
<comment type="caution">
    <text evidence="3">The sequence shown here is derived from an EMBL/GenBank/DDBJ whole genome shotgun (WGS) entry which is preliminary data.</text>
</comment>
<feature type="transmembrane region" description="Helical" evidence="1">
    <location>
        <begin position="36"/>
        <end position="62"/>
    </location>
</feature>
<protein>
    <submittedName>
        <fullName evidence="3">CAAX amino terminal protease self-immunity</fullName>
    </submittedName>
</protein>
<reference evidence="3 4" key="1">
    <citation type="submission" date="2019-02" db="EMBL/GenBank/DDBJ databases">
        <title>Deep-cultivation of Planctomycetes and their phenomic and genomic characterization uncovers novel biology.</title>
        <authorList>
            <person name="Wiegand S."/>
            <person name="Jogler M."/>
            <person name="Boedeker C."/>
            <person name="Pinto D."/>
            <person name="Vollmers J."/>
            <person name="Rivas-Marin E."/>
            <person name="Kohn T."/>
            <person name="Peeters S.H."/>
            <person name="Heuer A."/>
            <person name="Rast P."/>
            <person name="Oberbeckmann S."/>
            <person name="Bunk B."/>
            <person name="Jeske O."/>
            <person name="Meyerdierks A."/>
            <person name="Storesund J.E."/>
            <person name="Kallscheuer N."/>
            <person name="Luecker S."/>
            <person name="Lage O.M."/>
            <person name="Pohl T."/>
            <person name="Merkel B.J."/>
            <person name="Hornburger P."/>
            <person name="Mueller R.-W."/>
            <person name="Bruemmer F."/>
            <person name="Labrenz M."/>
            <person name="Spormann A.M."/>
            <person name="Op Den Camp H."/>
            <person name="Overmann J."/>
            <person name="Amann R."/>
            <person name="Jetten M.S.M."/>
            <person name="Mascher T."/>
            <person name="Medema M.H."/>
            <person name="Devos D.P."/>
            <person name="Kaster A.-K."/>
            <person name="Ovreas L."/>
            <person name="Rohde M."/>
            <person name="Galperin M.Y."/>
            <person name="Jogler C."/>
        </authorList>
    </citation>
    <scope>NUCLEOTIDE SEQUENCE [LARGE SCALE GENOMIC DNA]</scope>
    <source>
        <strain evidence="3 4">Pan54</strain>
    </source>
</reference>
<keyword evidence="1" id="KW-0472">Membrane</keyword>
<proteinExistence type="predicted"/>
<evidence type="ECO:0000313" key="3">
    <source>
        <dbReference type="EMBL" id="TWT61094.1"/>
    </source>
</evidence>
<name>A0A5C5XE73_9PLAN</name>
<keyword evidence="1" id="KW-1133">Transmembrane helix</keyword>
<dbReference type="AlphaFoldDB" id="A0A5C5XE73"/>
<feature type="transmembrane region" description="Helical" evidence="1">
    <location>
        <begin position="279"/>
        <end position="301"/>
    </location>
</feature>
<dbReference type="EMBL" id="SJPG01000001">
    <property type="protein sequence ID" value="TWT61094.1"/>
    <property type="molecule type" value="Genomic_DNA"/>
</dbReference>
<feature type="transmembrane region" description="Helical" evidence="1">
    <location>
        <begin position="82"/>
        <end position="102"/>
    </location>
</feature>
<keyword evidence="4" id="KW-1185">Reference proteome</keyword>
<gene>
    <name evidence="3" type="ORF">Pan54_18280</name>
</gene>